<dbReference type="Gene3D" id="3.30.2010.10">
    <property type="entry name" value="Metalloproteases ('zincins'), catalytic domain"/>
    <property type="match status" value="1"/>
</dbReference>
<evidence type="ECO:0000313" key="3">
    <source>
        <dbReference type="EMBL" id="PYE76080.1"/>
    </source>
</evidence>
<keyword evidence="4" id="KW-1185">Reference proteome</keyword>
<feature type="domain" description="YgjP-like metallopeptidase" evidence="2">
    <location>
        <begin position="91"/>
        <end position="166"/>
    </location>
</feature>
<feature type="domain" description="YgjP-like metallopeptidase" evidence="2">
    <location>
        <begin position="210"/>
        <end position="327"/>
    </location>
</feature>
<evidence type="ECO:0000259" key="2">
    <source>
        <dbReference type="Pfam" id="PF01863"/>
    </source>
</evidence>
<gene>
    <name evidence="3" type="ORF">DFQ15_11640</name>
</gene>
<dbReference type="PANTHER" id="PTHR30399:SF1">
    <property type="entry name" value="UTP PYROPHOSPHATASE"/>
    <property type="match status" value="1"/>
</dbReference>
<dbReference type="InterPro" id="IPR002725">
    <property type="entry name" value="YgjP-like_metallopeptidase"/>
</dbReference>
<protein>
    <recommendedName>
        <fullName evidence="2">YgjP-like metallopeptidase domain-containing protein</fullName>
    </recommendedName>
</protein>
<sequence>MDRLVQLALDFFGLGPPAEDAGAMAPPRRPAPSRLPRPRISRPRLPDADDLQPAALLAEADGTLPQHPRANREALLDTRRVAYEFLRGKRRTIGFSVSHEGLAVRAPSWVPLHEVDDALVAKAAWILRKLAEAGAVHEKRAQNRIAWADGVQFPLLGRPVTVRLVRPAGAAAGRGARAVLWTPPETVAGDGAADGAPAVDGAAATAELRLPLPVDAAPVTIAAAVRSWMLSEARQHFVRRLEHFAPRLRVRFTRLSLTSARTRWGSASSDGSIRLHWRLMHFRPEVVDYVVVHELAHLRHMDHSPRFWAVVATEVPDHPAMRRELRQDSVPRW</sequence>
<comment type="caution">
    <text evidence="3">The sequence shown here is derived from an EMBL/GenBank/DDBJ whole genome shotgun (WGS) entry which is preliminary data.</text>
</comment>
<dbReference type="EMBL" id="QJTC01000016">
    <property type="protein sequence ID" value="PYE76080.1"/>
    <property type="molecule type" value="Genomic_DNA"/>
</dbReference>
<dbReference type="Proteomes" id="UP000247540">
    <property type="component" value="Unassembled WGS sequence"/>
</dbReference>
<accession>A0A318SGF9</accession>
<dbReference type="PANTHER" id="PTHR30399">
    <property type="entry name" value="UNCHARACTERIZED PROTEIN YGJP"/>
    <property type="match status" value="1"/>
</dbReference>
<evidence type="ECO:0000256" key="1">
    <source>
        <dbReference type="SAM" id="MobiDB-lite"/>
    </source>
</evidence>
<proteinExistence type="predicted"/>
<dbReference type="InterPro" id="IPR053136">
    <property type="entry name" value="UTP_pyrophosphatase-like"/>
</dbReference>
<dbReference type="OrthoDB" id="9811177at2"/>
<dbReference type="CDD" id="cd07344">
    <property type="entry name" value="M48_yhfN_like"/>
    <property type="match status" value="1"/>
</dbReference>
<name>A0A318SGF9_9BURK</name>
<dbReference type="RefSeq" id="WP_110466082.1">
    <property type="nucleotide sequence ID" value="NZ_JAMOFZ010000016.1"/>
</dbReference>
<dbReference type="AlphaFoldDB" id="A0A318SGF9"/>
<feature type="region of interest" description="Disordered" evidence="1">
    <location>
        <begin position="18"/>
        <end position="48"/>
    </location>
</feature>
<reference evidence="3 4" key="1">
    <citation type="submission" date="2018-06" db="EMBL/GenBank/DDBJ databases">
        <title>Genomic Encyclopedia of Type Strains, Phase III (KMG-III): the genomes of soil and plant-associated and newly described type strains.</title>
        <authorList>
            <person name="Whitman W."/>
        </authorList>
    </citation>
    <scope>NUCLEOTIDE SEQUENCE [LARGE SCALE GENOMIC DNA]</scope>
    <source>
        <strain evidence="3 4">CECT 7646</strain>
    </source>
</reference>
<organism evidence="3 4">
    <name type="scientific">Xylophilus ampelinus</name>
    <dbReference type="NCBI Taxonomy" id="54067"/>
    <lineage>
        <taxon>Bacteria</taxon>
        <taxon>Pseudomonadati</taxon>
        <taxon>Pseudomonadota</taxon>
        <taxon>Betaproteobacteria</taxon>
        <taxon>Burkholderiales</taxon>
        <taxon>Xylophilus</taxon>
    </lineage>
</organism>
<evidence type="ECO:0000313" key="4">
    <source>
        <dbReference type="Proteomes" id="UP000247540"/>
    </source>
</evidence>
<dbReference type="Pfam" id="PF01863">
    <property type="entry name" value="YgjP-like"/>
    <property type="match status" value="2"/>
</dbReference>